<dbReference type="Proteomes" id="UP000324832">
    <property type="component" value="Unassembled WGS sequence"/>
</dbReference>
<organism evidence="2 3">
    <name type="scientific">Leptidea sinapis</name>
    <dbReference type="NCBI Taxonomy" id="189913"/>
    <lineage>
        <taxon>Eukaryota</taxon>
        <taxon>Metazoa</taxon>
        <taxon>Ecdysozoa</taxon>
        <taxon>Arthropoda</taxon>
        <taxon>Hexapoda</taxon>
        <taxon>Insecta</taxon>
        <taxon>Pterygota</taxon>
        <taxon>Neoptera</taxon>
        <taxon>Endopterygota</taxon>
        <taxon>Lepidoptera</taxon>
        <taxon>Glossata</taxon>
        <taxon>Ditrysia</taxon>
        <taxon>Papilionoidea</taxon>
        <taxon>Pieridae</taxon>
        <taxon>Dismorphiinae</taxon>
        <taxon>Leptidea</taxon>
    </lineage>
</organism>
<dbReference type="Gene3D" id="3.60.10.10">
    <property type="entry name" value="Endonuclease/exonuclease/phosphatase"/>
    <property type="match status" value="1"/>
</dbReference>
<keyword evidence="3" id="KW-1185">Reference proteome</keyword>
<evidence type="ECO:0000313" key="3">
    <source>
        <dbReference type="Proteomes" id="UP000324832"/>
    </source>
</evidence>
<dbReference type="SUPFAM" id="SSF56219">
    <property type="entry name" value="DNase I-like"/>
    <property type="match status" value="1"/>
</dbReference>
<name>A0A5E4QXA8_9NEOP</name>
<protein>
    <recommendedName>
        <fullName evidence="1">Endonuclease/exonuclease/phosphatase domain-containing protein</fullName>
    </recommendedName>
</protein>
<sequence>MPHSSQTRNKKLNICAVYLPPPVSCDMLENELNNISNAMALISDKEDTILVGDFNLEHLIWYQNPDCEISAFECNRRLSQLLFDFQALNNLLLFNLVKNKNDIPFSCNILKQ</sequence>
<proteinExistence type="predicted"/>
<dbReference type="EMBL" id="FZQP02006377">
    <property type="protein sequence ID" value="VVD02841.1"/>
    <property type="molecule type" value="Genomic_DNA"/>
</dbReference>
<dbReference type="InterPro" id="IPR005135">
    <property type="entry name" value="Endo/exonuclease/phosphatase"/>
</dbReference>
<dbReference type="AlphaFoldDB" id="A0A5E4QXA8"/>
<evidence type="ECO:0000259" key="1">
    <source>
        <dbReference type="Pfam" id="PF14529"/>
    </source>
</evidence>
<reference evidence="2 3" key="1">
    <citation type="submission" date="2017-07" db="EMBL/GenBank/DDBJ databases">
        <authorList>
            <person name="Talla V."/>
            <person name="Backstrom N."/>
        </authorList>
    </citation>
    <scope>NUCLEOTIDE SEQUENCE [LARGE SCALE GENOMIC DNA]</scope>
</reference>
<feature type="domain" description="Endonuclease/exonuclease/phosphatase" evidence="1">
    <location>
        <begin position="13"/>
        <end position="86"/>
    </location>
</feature>
<accession>A0A5E4QXA8</accession>
<dbReference type="Pfam" id="PF14529">
    <property type="entry name" value="Exo_endo_phos_2"/>
    <property type="match status" value="1"/>
</dbReference>
<gene>
    <name evidence="2" type="ORF">LSINAPIS_LOCUS12968</name>
</gene>
<dbReference type="InterPro" id="IPR036691">
    <property type="entry name" value="Endo/exonu/phosph_ase_sf"/>
</dbReference>
<evidence type="ECO:0000313" key="2">
    <source>
        <dbReference type="EMBL" id="VVD02841.1"/>
    </source>
</evidence>
<dbReference type="GO" id="GO:0003824">
    <property type="term" value="F:catalytic activity"/>
    <property type="evidence" value="ECO:0007669"/>
    <property type="project" value="InterPro"/>
</dbReference>